<gene>
    <name evidence="2" type="ORF">GCM10009560_17580</name>
</gene>
<dbReference type="RefSeq" id="WP_343949215.1">
    <property type="nucleotide sequence ID" value="NZ_BAAAHQ010000007.1"/>
</dbReference>
<feature type="signal peptide" evidence="1">
    <location>
        <begin position="1"/>
        <end position="27"/>
    </location>
</feature>
<feature type="chain" id="PRO_5046101454" evidence="1">
    <location>
        <begin position="28"/>
        <end position="171"/>
    </location>
</feature>
<dbReference type="EMBL" id="BAAAHQ010000007">
    <property type="protein sequence ID" value="GAA0919789.1"/>
    <property type="molecule type" value="Genomic_DNA"/>
</dbReference>
<sequence length="171" mass="19263">MMRRLAAAAAAAAVGFAVLATAAPAMAAPPSTGLDDRDYGRHGSHYESGYTRLSFDAGPEPIWYKKRLSLSGKLSVRCDEDYIDGVVAVIRPDHCEDRGWDWLGGRRIEIQFKSDRSGRWEYVDSVRTDHDGYFYTTARAYESGTWRAVYEGGRYLDSSAAYDWVKVIKRY</sequence>
<proteinExistence type="predicted"/>
<keyword evidence="1" id="KW-0732">Signal</keyword>
<evidence type="ECO:0000256" key="1">
    <source>
        <dbReference type="SAM" id="SignalP"/>
    </source>
</evidence>
<protein>
    <submittedName>
        <fullName evidence="2">Uncharacterized protein</fullName>
    </submittedName>
</protein>
<evidence type="ECO:0000313" key="3">
    <source>
        <dbReference type="Proteomes" id="UP001501578"/>
    </source>
</evidence>
<name>A0ABP3ZDB3_9ACTN</name>
<keyword evidence="3" id="KW-1185">Reference proteome</keyword>
<reference evidence="3" key="1">
    <citation type="journal article" date="2019" name="Int. J. Syst. Evol. Microbiol.">
        <title>The Global Catalogue of Microorganisms (GCM) 10K type strain sequencing project: providing services to taxonomists for standard genome sequencing and annotation.</title>
        <authorList>
            <consortium name="The Broad Institute Genomics Platform"/>
            <consortium name="The Broad Institute Genome Sequencing Center for Infectious Disease"/>
            <person name="Wu L."/>
            <person name="Ma J."/>
        </authorList>
    </citation>
    <scope>NUCLEOTIDE SEQUENCE [LARGE SCALE GENOMIC DNA]</scope>
    <source>
        <strain evidence="3">JCM 11136</strain>
    </source>
</reference>
<evidence type="ECO:0000313" key="2">
    <source>
        <dbReference type="EMBL" id="GAA0919789.1"/>
    </source>
</evidence>
<accession>A0ABP3ZDB3</accession>
<comment type="caution">
    <text evidence="2">The sequence shown here is derived from an EMBL/GenBank/DDBJ whole genome shotgun (WGS) entry which is preliminary data.</text>
</comment>
<organism evidence="2 3">
    <name type="scientific">Nonomuraea longicatena</name>
    <dbReference type="NCBI Taxonomy" id="83682"/>
    <lineage>
        <taxon>Bacteria</taxon>
        <taxon>Bacillati</taxon>
        <taxon>Actinomycetota</taxon>
        <taxon>Actinomycetes</taxon>
        <taxon>Streptosporangiales</taxon>
        <taxon>Streptosporangiaceae</taxon>
        <taxon>Nonomuraea</taxon>
    </lineage>
</organism>
<dbReference type="Proteomes" id="UP001501578">
    <property type="component" value="Unassembled WGS sequence"/>
</dbReference>